<evidence type="ECO:0000313" key="7">
    <source>
        <dbReference type="EMBL" id="SIS82921.1"/>
    </source>
</evidence>
<dbReference type="Pfam" id="PF07219">
    <property type="entry name" value="HemY_N"/>
    <property type="match status" value="1"/>
</dbReference>
<feature type="transmembrane region" description="Helical" evidence="5">
    <location>
        <begin position="45"/>
        <end position="66"/>
    </location>
</feature>
<keyword evidence="2 5" id="KW-0812">Transmembrane</keyword>
<dbReference type="PIRSF" id="PIRSF031802">
    <property type="entry name" value="UCP031802"/>
    <property type="match status" value="1"/>
</dbReference>
<dbReference type="STRING" id="407234.SAMN05421795_106115"/>
<dbReference type="AlphaFoldDB" id="A0A1N7MAC3"/>
<gene>
    <name evidence="7" type="ORF">SAMN05421795_106115</name>
</gene>
<dbReference type="GO" id="GO:0016020">
    <property type="term" value="C:membrane"/>
    <property type="evidence" value="ECO:0007669"/>
    <property type="project" value="UniProtKB-SubCell"/>
</dbReference>
<keyword evidence="3 5" id="KW-1133">Transmembrane helix</keyword>
<evidence type="ECO:0000256" key="2">
    <source>
        <dbReference type="ARBA" id="ARBA00022692"/>
    </source>
</evidence>
<keyword evidence="8" id="KW-1185">Reference proteome</keyword>
<dbReference type="Proteomes" id="UP000186098">
    <property type="component" value="Unassembled WGS sequence"/>
</dbReference>
<name>A0A1N7MAC3_9RHOB</name>
<evidence type="ECO:0000313" key="8">
    <source>
        <dbReference type="Proteomes" id="UP000186098"/>
    </source>
</evidence>
<dbReference type="InterPro" id="IPR010817">
    <property type="entry name" value="HemY_N"/>
</dbReference>
<evidence type="ECO:0000259" key="6">
    <source>
        <dbReference type="Pfam" id="PF07219"/>
    </source>
</evidence>
<protein>
    <submittedName>
        <fullName evidence="7">HemY protein</fullName>
    </submittedName>
</protein>
<dbReference type="InterPro" id="IPR011990">
    <property type="entry name" value="TPR-like_helical_dom_sf"/>
</dbReference>
<organism evidence="7 8">
    <name type="scientific">Phaeovulum vinaykumarii</name>
    <dbReference type="NCBI Taxonomy" id="407234"/>
    <lineage>
        <taxon>Bacteria</taxon>
        <taxon>Pseudomonadati</taxon>
        <taxon>Pseudomonadota</taxon>
        <taxon>Alphaproteobacteria</taxon>
        <taxon>Rhodobacterales</taxon>
        <taxon>Paracoccaceae</taxon>
        <taxon>Phaeovulum</taxon>
    </lineage>
</organism>
<dbReference type="EMBL" id="FTOM01000006">
    <property type="protein sequence ID" value="SIS82921.1"/>
    <property type="molecule type" value="Genomic_DNA"/>
</dbReference>
<evidence type="ECO:0000256" key="4">
    <source>
        <dbReference type="ARBA" id="ARBA00023136"/>
    </source>
</evidence>
<keyword evidence="4 5" id="KW-0472">Membrane</keyword>
<dbReference type="OrthoDB" id="9798343at2"/>
<dbReference type="InterPro" id="IPR016982">
    <property type="entry name" value="Mms48"/>
</dbReference>
<comment type="subcellular location">
    <subcellularLocation>
        <location evidence="1">Membrane</location>
    </subcellularLocation>
</comment>
<feature type="domain" description="HemY N-terminal" evidence="6">
    <location>
        <begin position="32"/>
        <end position="142"/>
    </location>
</feature>
<dbReference type="Gene3D" id="1.25.40.10">
    <property type="entry name" value="Tetratricopeptide repeat domain"/>
    <property type="match status" value="2"/>
</dbReference>
<reference evidence="8" key="1">
    <citation type="submission" date="2017-01" db="EMBL/GenBank/DDBJ databases">
        <authorList>
            <person name="Varghese N."/>
            <person name="Submissions S."/>
        </authorList>
    </citation>
    <scope>NUCLEOTIDE SEQUENCE [LARGE SCALE GENOMIC DNA]</scope>
    <source>
        <strain evidence="8">DSM 18714</strain>
    </source>
</reference>
<evidence type="ECO:0000256" key="5">
    <source>
        <dbReference type="SAM" id="Phobius"/>
    </source>
</evidence>
<dbReference type="RefSeq" id="WP_076366499.1">
    <property type="nucleotide sequence ID" value="NZ_FTOM01000006.1"/>
</dbReference>
<accession>A0A1N7MAC3</accession>
<evidence type="ECO:0000256" key="3">
    <source>
        <dbReference type="ARBA" id="ARBA00022989"/>
    </source>
</evidence>
<dbReference type="Pfam" id="PF14559">
    <property type="entry name" value="TPR_19"/>
    <property type="match status" value="1"/>
</dbReference>
<proteinExistence type="predicted"/>
<evidence type="ECO:0000256" key="1">
    <source>
        <dbReference type="ARBA" id="ARBA00004370"/>
    </source>
</evidence>
<sequence>MIRVIIKVLLFFAAVGAAAVGATYLADSGQSLRIVVANWEFNLGALQAVIVALAGLFAIWLLFKLLGLGFAFLRFLLGDTTAVTRFLTRTRARKGYEALAEGMLAIASGEGRIAQVKAQRAERYLKRPELTQLLAAQAAEVAGDPRKAEAAYKNLLNDKRTRFVGIQGLMRLKLTAGDTATALKLAEKAFALKPRHQEVQNTLLKLQTEKGDWKGARNVLGAKARQGLLPRDVHRRRDALLALQEAKGIFAEGATIQAREAAIAAAKSSPDLVPAVVLASQAYIEKGDAKNATRVLVKAWEANPHPDIAAAFAAIEPDETPAQRLTRFETLVAAYPSHVETRLLQAELYVAAEDFVSARRALGDLTEKEPNARVLAIMAAIARGEGEDDAVVRGFLSRALVASRGPQWCCDKCHNIQAEWAPVCDNCGSFDTLSWREPPQGGVGLSHGAELLPLIVSGPKSAQAGAAAAPEAAPAS</sequence>
<dbReference type="SUPFAM" id="SSF48452">
    <property type="entry name" value="TPR-like"/>
    <property type="match status" value="1"/>
</dbReference>